<reference evidence="14 15" key="1">
    <citation type="submission" date="2017-07" db="EMBL/GenBank/DDBJ databases">
        <title>Genome sequencing and assembly of Paenibacillus rigui.</title>
        <authorList>
            <person name="Mayilraj S."/>
        </authorList>
    </citation>
    <scope>NUCLEOTIDE SEQUENCE [LARGE SCALE GENOMIC DNA]</scope>
    <source>
        <strain evidence="14 15">JCM 16352</strain>
    </source>
</reference>
<keyword evidence="6" id="KW-0050">Antiport</keyword>
<feature type="transmembrane region" description="Helical" evidence="13">
    <location>
        <begin position="127"/>
        <end position="148"/>
    </location>
</feature>
<feature type="transmembrane region" description="Helical" evidence="13">
    <location>
        <begin position="243"/>
        <end position="261"/>
    </location>
</feature>
<sequence length="438" mass="47917">MLSSWKAILVLAVPAIVENFLQSMVGFVDTLFLSQLGLHEVAAVGIANTMLQIYFAVFLAMAACSTILVSRSCGEGNREQVMRICSNAILLTGLIGCLFGVVSFCFAEQILQLMGAGPEVMDSGTTYFRIVATPSLFIAMMYTLGALFRGTGDTRTPMKVGLLMNVVHILLDYVLMFGLFFHGFGIVGAAVATVCARVIGVLLLLWYLHKRSLVAWKAKVWKVNRDILRSLIRLGFPAALERLFMRFGQVIYFGMIIRMGVEIYSAHTLAGNFTLFSTIIGGGIATATSALIGQQLGARDMQSVKLYSKASVSLQMLIMTFILFLLFASAPLTARLFTDNHAVILLIVTVLGIDTLTQPATAVVTSLTSVLQAGGDTKYPMYVTAAGIWLIRTAGVYLLGVYFGLGLMGVWIAIGLDNYVRAILLWRRYRTFQWIRSV</sequence>
<dbReference type="CDD" id="cd13137">
    <property type="entry name" value="MATE_NorM_like"/>
    <property type="match status" value="1"/>
</dbReference>
<dbReference type="InterPro" id="IPR050222">
    <property type="entry name" value="MATE_MdtK"/>
</dbReference>
<evidence type="ECO:0000256" key="9">
    <source>
        <dbReference type="ARBA" id="ARBA00022989"/>
    </source>
</evidence>
<feature type="transmembrane region" description="Helical" evidence="13">
    <location>
        <begin position="343"/>
        <end position="367"/>
    </location>
</feature>
<dbReference type="PIRSF" id="PIRSF006603">
    <property type="entry name" value="DinF"/>
    <property type="match status" value="1"/>
</dbReference>
<evidence type="ECO:0000256" key="4">
    <source>
        <dbReference type="ARBA" id="ARBA00020268"/>
    </source>
</evidence>
<gene>
    <name evidence="14" type="ORF">CF651_00420</name>
</gene>
<dbReference type="InterPro" id="IPR002528">
    <property type="entry name" value="MATE_fam"/>
</dbReference>
<proteinExistence type="inferred from homology"/>
<keyword evidence="7" id="KW-1003">Cell membrane</keyword>
<dbReference type="NCBIfam" id="TIGR00797">
    <property type="entry name" value="matE"/>
    <property type="match status" value="1"/>
</dbReference>
<feature type="transmembrane region" description="Helical" evidence="13">
    <location>
        <begin position="160"/>
        <end position="180"/>
    </location>
</feature>
<feature type="transmembrane region" description="Helical" evidence="13">
    <location>
        <begin position="186"/>
        <end position="208"/>
    </location>
</feature>
<dbReference type="PANTHER" id="PTHR43298">
    <property type="entry name" value="MULTIDRUG RESISTANCE PROTEIN NORM-RELATED"/>
    <property type="match status" value="1"/>
</dbReference>
<evidence type="ECO:0000256" key="12">
    <source>
        <dbReference type="ARBA" id="ARBA00031636"/>
    </source>
</evidence>
<evidence type="ECO:0000256" key="1">
    <source>
        <dbReference type="ARBA" id="ARBA00003408"/>
    </source>
</evidence>
<keyword evidence="8 13" id="KW-0812">Transmembrane</keyword>
<feature type="transmembrane region" description="Helical" evidence="13">
    <location>
        <begin position="405"/>
        <end position="426"/>
    </location>
</feature>
<keyword evidence="15" id="KW-1185">Reference proteome</keyword>
<keyword evidence="10" id="KW-0406">Ion transport</keyword>
<name>A0A229UY95_9BACL</name>
<comment type="subcellular location">
    <subcellularLocation>
        <location evidence="2">Cell membrane</location>
        <topology evidence="2">Multi-pass membrane protein</topology>
    </subcellularLocation>
</comment>
<feature type="transmembrane region" description="Helical" evidence="13">
    <location>
        <begin position="51"/>
        <end position="69"/>
    </location>
</feature>
<feature type="transmembrane region" description="Helical" evidence="13">
    <location>
        <begin position="81"/>
        <end position="107"/>
    </location>
</feature>
<keyword evidence="9 13" id="KW-1133">Transmembrane helix</keyword>
<dbReference type="EMBL" id="NMQW01000001">
    <property type="protein sequence ID" value="OXM88418.1"/>
    <property type="molecule type" value="Genomic_DNA"/>
</dbReference>
<dbReference type="AlphaFoldDB" id="A0A229UY95"/>
<feature type="transmembrane region" description="Helical" evidence="13">
    <location>
        <begin position="273"/>
        <end position="293"/>
    </location>
</feature>
<comment type="similarity">
    <text evidence="3">Belongs to the multi antimicrobial extrusion (MATE) (TC 2.A.66.1) family.</text>
</comment>
<evidence type="ECO:0000313" key="14">
    <source>
        <dbReference type="EMBL" id="OXM88418.1"/>
    </source>
</evidence>
<evidence type="ECO:0000256" key="2">
    <source>
        <dbReference type="ARBA" id="ARBA00004651"/>
    </source>
</evidence>
<evidence type="ECO:0000256" key="6">
    <source>
        <dbReference type="ARBA" id="ARBA00022449"/>
    </source>
</evidence>
<dbReference type="Proteomes" id="UP000215509">
    <property type="component" value="Unassembled WGS sequence"/>
</dbReference>
<evidence type="ECO:0000313" key="15">
    <source>
        <dbReference type="Proteomes" id="UP000215509"/>
    </source>
</evidence>
<feature type="transmembrane region" description="Helical" evidence="13">
    <location>
        <begin position="314"/>
        <end position="337"/>
    </location>
</feature>
<protein>
    <recommendedName>
        <fullName evidence="4">Probable multidrug resistance protein NorM</fullName>
    </recommendedName>
    <alternativeName>
        <fullName evidence="12">Multidrug-efflux transporter</fullName>
    </alternativeName>
</protein>
<dbReference type="InterPro" id="IPR048279">
    <property type="entry name" value="MdtK-like"/>
</dbReference>
<evidence type="ECO:0000256" key="10">
    <source>
        <dbReference type="ARBA" id="ARBA00023065"/>
    </source>
</evidence>
<dbReference type="GO" id="GO:0005886">
    <property type="term" value="C:plasma membrane"/>
    <property type="evidence" value="ECO:0007669"/>
    <property type="project" value="UniProtKB-SubCell"/>
</dbReference>
<dbReference type="Pfam" id="PF01554">
    <property type="entry name" value="MatE"/>
    <property type="match status" value="2"/>
</dbReference>
<keyword evidence="5" id="KW-0813">Transport</keyword>
<comment type="caution">
    <text evidence="14">The sequence shown here is derived from an EMBL/GenBank/DDBJ whole genome shotgun (WGS) entry which is preliminary data.</text>
</comment>
<keyword evidence="11 13" id="KW-0472">Membrane</keyword>
<dbReference type="GO" id="GO:0042910">
    <property type="term" value="F:xenobiotic transmembrane transporter activity"/>
    <property type="evidence" value="ECO:0007669"/>
    <property type="project" value="InterPro"/>
</dbReference>
<evidence type="ECO:0000256" key="8">
    <source>
        <dbReference type="ARBA" id="ARBA00022692"/>
    </source>
</evidence>
<evidence type="ECO:0000256" key="3">
    <source>
        <dbReference type="ARBA" id="ARBA00010199"/>
    </source>
</evidence>
<evidence type="ECO:0000256" key="13">
    <source>
        <dbReference type="SAM" id="Phobius"/>
    </source>
</evidence>
<comment type="function">
    <text evidence="1">Multidrug efflux pump.</text>
</comment>
<dbReference type="GO" id="GO:0015297">
    <property type="term" value="F:antiporter activity"/>
    <property type="evidence" value="ECO:0007669"/>
    <property type="project" value="UniProtKB-KW"/>
</dbReference>
<dbReference type="OrthoDB" id="9806302at2"/>
<dbReference type="PANTHER" id="PTHR43298:SF2">
    <property type="entry name" value="FMN_FAD EXPORTER YEEO-RELATED"/>
    <property type="match status" value="1"/>
</dbReference>
<evidence type="ECO:0000256" key="5">
    <source>
        <dbReference type="ARBA" id="ARBA00022448"/>
    </source>
</evidence>
<dbReference type="GO" id="GO:0006811">
    <property type="term" value="P:monoatomic ion transport"/>
    <property type="evidence" value="ECO:0007669"/>
    <property type="project" value="UniProtKB-KW"/>
</dbReference>
<organism evidence="14 15">
    <name type="scientific">Paenibacillus rigui</name>
    <dbReference type="NCBI Taxonomy" id="554312"/>
    <lineage>
        <taxon>Bacteria</taxon>
        <taxon>Bacillati</taxon>
        <taxon>Bacillota</taxon>
        <taxon>Bacilli</taxon>
        <taxon>Bacillales</taxon>
        <taxon>Paenibacillaceae</taxon>
        <taxon>Paenibacillus</taxon>
    </lineage>
</organism>
<accession>A0A229UY95</accession>
<evidence type="ECO:0000256" key="7">
    <source>
        <dbReference type="ARBA" id="ARBA00022475"/>
    </source>
</evidence>
<evidence type="ECO:0000256" key="11">
    <source>
        <dbReference type="ARBA" id="ARBA00023136"/>
    </source>
</evidence>